<dbReference type="Proteomes" id="UP000223913">
    <property type="component" value="Unassembled WGS sequence"/>
</dbReference>
<evidence type="ECO:0000256" key="5">
    <source>
        <dbReference type="ARBA" id="ARBA00023110"/>
    </source>
</evidence>
<evidence type="ECO:0000256" key="10">
    <source>
        <dbReference type="RuleBase" id="RU003915"/>
    </source>
</evidence>
<accession>A0A2D0NB26</accession>
<reference evidence="12 13" key="1">
    <citation type="submission" date="2017-10" db="EMBL/GenBank/DDBJ databases">
        <title>The draft genome sequence of Lewinella nigricans NBRC 102662.</title>
        <authorList>
            <person name="Wang K."/>
        </authorList>
    </citation>
    <scope>NUCLEOTIDE SEQUENCE [LARGE SCALE GENOMIC DNA]</scope>
    <source>
        <strain evidence="12 13">NBRC 102662</strain>
    </source>
</reference>
<dbReference type="PROSITE" id="PS50059">
    <property type="entry name" value="FKBP_PPIASE"/>
    <property type="match status" value="1"/>
</dbReference>
<proteinExistence type="inferred from homology"/>
<protein>
    <recommendedName>
        <fullName evidence="10">Peptidyl-prolyl cis-trans isomerase</fullName>
        <ecNumber evidence="10">5.2.1.8</ecNumber>
    </recommendedName>
</protein>
<dbReference type="SUPFAM" id="SSF54534">
    <property type="entry name" value="FKBP-like"/>
    <property type="match status" value="1"/>
</dbReference>
<evidence type="ECO:0000256" key="9">
    <source>
        <dbReference type="PROSITE-ProRule" id="PRU00277"/>
    </source>
</evidence>
<evidence type="ECO:0000256" key="1">
    <source>
        <dbReference type="ARBA" id="ARBA00000971"/>
    </source>
</evidence>
<evidence type="ECO:0000256" key="7">
    <source>
        <dbReference type="ARBA" id="ARBA00023235"/>
    </source>
</evidence>
<comment type="function">
    <text evidence="8">Also involved in hydrogenase metallocenter assembly, probably by participating in the nickel insertion step. This function in hydrogenase biosynthesis requires chaperone activity and the presence of the metal-binding domain, but not PPIase activity.</text>
</comment>
<dbReference type="Gene3D" id="3.10.50.40">
    <property type="match status" value="1"/>
</dbReference>
<evidence type="ECO:0000256" key="4">
    <source>
        <dbReference type="ARBA" id="ARBA00022490"/>
    </source>
</evidence>
<dbReference type="PANTHER" id="PTHR47861">
    <property type="entry name" value="FKBP-TYPE PEPTIDYL-PROLYL CIS-TRANS ISOMERASE SLYD"/>
    <property type="match status" value="1"/>
</dbReference>
<dbReference type="EC" id="5.2.1.8" evidence="10"/>
<dbReference type="GO" id="GO:0003755">
    <property type="term" value="F:peptidyl-prolyl cis-trans isomerase activity"/>
    <property type="evidence" value="ECO:0007669"/>
    <property type="project" value="UniProtKB-UniRule"/>
</dbReference>
<keyword evidence="6" id="KW-0143">Chaperone</keyword>
<keyword evidence="5 9" id="KW-0697">Rotamase</keyword>
<evidence type="ECO:0000313" key="12">
    <source>
        <dbReference type="EMBL" id="PHN05588.1"/>
    </source>
</evidence>
<name>A0A2D0NB26_FLAN2</name>
<evidence type="ECO:0000256" key="2">
    <source>
        <dbReference type="ARBA" id="ARBA00004496"/>
    </source>
</evidence>
<comment type="subcellular location">
    <subcellularLocation>
        <location evidence="2">Cytoplasm</location>
    </subcellularLocation>
</comment>
<comment type="caution">
    <text evidence="12">The sequence shown here is derived from an EMBL/GenBank/DDBJ whole genome shotgun (WGS) entry which is preliminary data.</text>
</comment>
<comment type="similarity">
    <text evidence="3 10">Belongs to the FKBP-type PPIase family.</text>
</comment>
<dbReference type="InterPro" id="IPR001179">
    <property type="entry name" value="PPIase_FKBP_dom"/>
</dbReference>
<keyword evidence="4" id="KW-0963">Cytoplasm</keyword>
<organism evidence="12 13">
    <name type="scientific">Flavilitoribacter nigricans (strain ATCC 23147 / DSM 23189 / NBRC 102662 / NCIMB 1420 / SS-2)</name>
    <name type="common">Lewinella nigricans</name>
    <dbReference type="NCBI Taxonomy" id="1122177"/>
    <lineage>
        <taxon>Bacteria</taxon>
        <taxon>Pseudomonadati</taxon>
        <taxon>Bacteroidota</taxon>
        <taxon>Saprospiria</taxon>
        <taxon>Saprospirales</taxon>
        <taxon>Lewinellaceae</taxon>
        <taxon>Flavilitoribacter</taxon>
    </lineage>
</organism>
<comment type="catalytic activity">
    <reaction evidence="1 9 10">
        <text>[protein]-peptidylproline (omega=180) = [protein]-peptidylproline (omega=0)</text>
        <dbReference type="Rhea" id="RHEA:16237"/>
        <dbReference type="Rhea" id="RHEA-COMP:10747"/>
        <dbReference type="Rhea" id="RHEA-COMP:10748"/>
        <dbReference type="ChEBI" id="CHEBI:83833"/>
        <dbReference type="ChEBI" id="CHEBI:83834"/>
        <dbReference type="EC" id="5.2.1.8"/>
    </reaction>
</comment>
<sequence>MPNTEKNLTLAGLPNDTIMKIEKHTVVTLHYKLQESSASGDLIEDTAGSDPLVFLHGVEQMIPEFERQLEGKSAGDSFAFGIKSADAYGEYKEEAKINIPIETFIVDGKMATDILVEGKTIPMRDQEGNMIYGTILNIGEKEVGMDFNHPMAGTDLYFSGKIEDVRAATPSEIEHRHVHGAGGHHH</sequence>
<dbReference type="PANTHER" id="PTHR47861:SF3">
    <property type="entry name" value="FKBP-TYPE PEPTIDYL-PROLYL CIS-TRANS ISOMERASE SLYD"/>
    <property type="match status" value="1"/>
</dbReference>
<dbReference type="Pfam" id="PF00254">
    <property type="entry name" value="FKBP_C"/>
    <property type="match status" value="1"/>
</dbReference>
<keyword evidence="13" id="KW-1185">Reference proteome</keyword>
<gene>
    <name evidence="12" type="ORF">CRP01_16500</name>
</gene>
<evidence type="ECO:0000259" key="11">
    <source>
        <dbReference type="PROSITE" id="PS50059"/>
    </source>
</evidence>
<dbReference type="GO" id="GO:0042026">
    <property type="term" value="P:protein refolding"/>
    <property type="evidence" value="ECO:0007669"/>
    <property type="project" value="UniProtKB-ARBA"/>
</dbReference>
<keyword evidence="7 9" id="KW-0413">Isomerase</keyword>
<evidence type="ECO:0000256" key="3">
    <source>
        <dbReference type="ARBA" id="ARBA00006577"/>
    </source>
</evidence>
<dbReference type="EMBL" id="PDUD01000021">
    <property type="protein sequence ID" value="PHN05588.1"/>
    <property type="molecule type" value="Genomic_DNA"/>
</dbReference>
<evidence type="ECO:0000256" key="8">
    <source>
        <dbReference type="ARBA" id="ARBA00037071"/>
    </source>
</evidence>
<evidence type="ECO:0000256" key="6">
    <source>
        <dbReference type="ARBA" id="ARBA00023186"/>
    </source>
</evidence>
<evidence type="ECO:0000313" key="13">
    <source>
        <dbReference type="Proteomes" id="UP000223913"/>
    </source>
</evidence>
<feature type="domain" description="PPIase FKBP-type" evidence="11">
    <location>
        <begin position="24"/>
        <end position="106"/>
    </location>
</feature>
<dbReference type="AlphaFoldDB" id="A0A2D0NB26"/>
<dbReference type="InterPro" id="IPR046357">
    <property type="entry name" value="PPIase_dom_sf"/>
</dbReference>
<dbReference type="GO" id="GO:0005737">
    <property type="term" value="C:cytoplasm"/>
    <property type="evidence" value="ECO:0007669"/>
    <property type="project" value="UniProtKB-SubCell"/>
</dbReference>